<dbReference type="InterPro" id="IPR000614">
    <property type="entry name" value="FRMsr_CS"/>
</dbReference>
<reference evidence="3" key="1">
    <citation type="submission" date="2022-12" db="EMBL/GenBank/DDBJ databases">
        <title>Marinomonas 15G1-11 sp. nov, isolated from marine algae.</title>
        <authorList>
            <person name="Butt M."/>
            <person name="Choi D.G."/>
            <person name="Kim J.M."/>
            <person name="Lee J.K."/>
            <person name="Baek J.H."/>
            <person name="Jeon C.O."/>
        </authorList>
    </citation>
    <scope>NUCLEOTIDE SEQUENCE</scope>
    <source>
        <strain evidence="3">15G1-11</strain>
    </source>
</reference>
<dbReference type="PANTHER" id="PTHR21021:SF15">
    <property type="entry name" value="FREE METHIONINE-R-SULFOXIDE REDUCTASE"/>
    <property type="match status" value="1"/>
</dbReference>
<evidence type="ECO:0000313" key="4">
    <source>
        <dbReference type="Proteomes" id="UP001149719"/>
    </source>
</evidence>
<dbReference type="RefSeq" id="WP_269126507.1">
    <property type="nucleotide sequence ID" value="NZ_JAPUBN010000018.1"/>
</dbReference>
<evidence type="ECO:0000313" key="3">
    <source>
        <dbReference type="EMBL" id="MCZ2722689.1"/>
    </source>
</evidence>
<protein>
    <submittedName>
        <fullName evidence="3">GAF domain-containing protein</fullName>
    </submittedName>
</protein>
<dbReference type="Pfam" id="PF13185">
    <property type="entry name" value="GAF_2"/>
    <property type="match status" value="1"/>
</dbReference>
<evidence type="ECO:0000259" key="2">
    <source>
        <dbReference type="Pfam" id="PF13185"/>
    </source>
</evidence>
<dbReference type="PROSITE" id="PS01320">
    <property type="entry name" value="UPF0067"/>
    <property type="match status" value="1"/>
</dbReference>
<dbReference type="InterPro" id="IPR051330">
    <property type="entry name" value="Phosphatase_reg/MetRdx"/>
</dbReference>
<dbReference type="Proteomes" id="UP001149719">
    <property type="component" value="Unassembled WGS sequence"/>
</dbReference>
<organism evidence="3 4">
    <name type="scientific">Marinomonas phaeophyticola</name>
    <dbReference type="NCBI Taxonomy" id="3004091"/>
    <lineage>
        <taxon>Bacteria</taxon>
        <taxon>Pseudomonadati</taxon>
        <taxon>Pseudomonadota</taxon>
        <taxon>Gammaproteobacteria</taxon>
        <taxon>Oceanospirillales</taxon>
        <taxon>Oceanospirillaceae</taxon>
        <taxon>Marinomonas</taxon>
    </lineage>
</organism>
<feature type="domain" description="GAF" evidence="2">
    <location>
        <begin position="39"/>
        <end position="151"/>
    </location>
</feature>
<dbReference type="Gene3D" id="3.30.450.40">
    <property type="match status" value="1"/>
</dbReference>
<comment type="similarity">
    <text evidence="1">Belongs to the free Met sulfoxide reductase family.</text>
</comment>
<dbReference type="InterPro" id="IPR003018">
    <property type="entry name" value="GAF"/>
</dbReference>
<sequence length="168" mass="18581">MFEITVDTSLPKTVFYKELESQLEGLLYDERDLICNAAQLAAFIMQSVPDLNWSGFYFAREDELILGPYVGKVACTRIPFSKGVCGAAARTQAVQRVDDVHGFSGHIACDGDTASELVIPIVVEGRLVGVLDLDSPIKNRFSIEDQQGIERFIHAFIKATDFSWSMGV</sequence>
<proteinExistence type="inferred from homology"/>
<dbReference type="EMBL" id="JAPUBN010000018">
    <property type="protein sequence ID" value="MCZ2722689.1"/>
    <property type="molecule type" value="Genomic_DNA"/>
</dbReference>
<name>A0ABT4JWH8_9GAMM</name>
<gene>
    <name evidence="3" type="ORF">O1D97_13985</name>
</gene>
<dbReference type="SUPFAM" id="SSF55781">
    <property type="entry name" value="GAF domain-like"/>
    <property type="match status" value="1"/>
</dbReference>
<comment type="caution">
    <text evidence="3">The sequence shown here is derived from an EMBL/GenBank/DDBJ whole genome shotgun (WGS) entry which is preliminary data.</text>
</comment>
<keyword evidence="4" id="KW-1185">Reference proteome</keyword>
<accession>A0ABT4JWH8</accession>
<dbReference type="PANTHER" id="PTHR21021">
    <property type="entry name" value="GAF/PUTATIVE CYTOSKELETAL PROTEIN"/>
    <property type="match status" value="1"/>
</dbReference>
<dbReference type="InterPro" id="IPR029016">
    <property type="entry name" value="GAF-like_dom_sf"/>
</dbReference>
<evidence type="ECO:0000256" key="1">
    <source>
        <dbReference type="ARBA" id="ARBA00038454"/>
    </source>
</evidence>